<sequence length="74" mass="8435">LDEAGSHEVNSSGEAISDQQMKHLKIILEMNKRKQRVLELELQLEKLRQQRFSTDQSQNVNNHSVITSTACTVT</sequence>
<dbReference type="Proteomes" id="UP000007802">
    <property type="component" value="Unassembled WGS sequence"/>
</dbReference>
<accession>A0A0J9HJE3</accession>
<gene>
    <name evidence="1" type="ORF">BDDG_13469</name>
</gene>
<dbReference type="AlphaFoldDB" id="A0A0J9HJE3"/>
<organism evidence="1">
    <name type="scientific">Ajellomyces dermatitidis (strain ATCC 18188 / CBS 674.68)</name>
    <name type="common">Blastomyces dermatitidis</name>
    <dbReference type="NCBI Taxonomy" id="653446"/>
    <lineage>
        <taxon>Eukaryota</taxon>
        <taxon>Fungi</taxon>
        <taxon>Dikarya</taxon>
        <taxon>Ascomycota</taxon>
        <taxon>Pezizomycotina</taxon>
        <taxon>Eurotiomycetes</taxon>
        <taxon>Eurotiomycetidae</taxon>
        <taxon>Onygenales</taxon>
        <taxon>Ajellomycetaceae</taxon>
        <taxon>Blastomyces</taxon>
    </lineage>
</organism>
<feature type="non-terminal residue" evidence="1">
    <location>
        <position position="1"/>
    </location>
</feature>
<evidence type="ECO:0000313" key="1">
    <source>
        <dbReference type="EMBL" id="KMW69314.1"/>
    </source>
</evidence>
<dbReference type="EMBL" id="GG749771">
    <property type="protein sequence ID" value="KMW69314.1"/>
    <property type="molecule type" value="Genomic_DNA"/>
</dbReference>
<name>A0A0J9HJE3_AJEDA</name>
<protein>
    <submittedName>
        <fullName evidence="1">Uncharacterized protein</fullName>
    </submittedName>
</protein>
<reference evidence="1" key="1">
    <citation type="submission" date="2010-03" db="EMBL/GenBank/DDBJ databases">
        <title>Annotation of Blastomyces dermatitidis strain ATCC 18188.</title>
        <authorList>
            <consortium name="The Broad Institute Genome Sequencing Platform"/>
            <consortium name="Broad Institute Genome Sequencing Center for Infectious Disease."/>
            <person name="Cuomo C."/>
            <person name="Klein B."/>
            <person name="Sullivan T."/>
            <person name="Heitman J."/>
            <person name="Young S."/>
            <person name="Zeng Q."/>
            <person name="Gargeya S."/>
            <person name="Alvarado L."/>
            <person name="Berlin A.M."/>
            <person name="Chapman S.B."/>
            <person name="Chen Z."/>
            <person name="Freedman E."/>
            <person name="Gellesch M."/>
            <person name="Goldberg J."/>
            <person name="Griggs A."/>
            <person name="Gujja S."/>
            <person name="Heilman E."/>
            <person name="Heiman D."/>
            <person name="Howarth C."/>
            <person name="Mehta T."/>
            <person name="Neiman D."/>
            <person name="Pearson M."/>
            <person name="Roberts A."/>
            <person name="Saif S."/>
            <person name="Shea T."/>
            <person name="Shenoy N."/>
            <person name="Sisk P."/>
            <person name="Stolte C."/>
            <person name="Sykes S."/>
            <person name="White J."/>
            <person name="Yandava C."/>
            <person name="Haas B."/>
            <person name="Nusbaum C."/>
            <person name="Birren B."/>
        </authorList>
    </citation>
    <scope>NUCLEOTIDE SEQUENCE</scope>
    <source>
        <strain evidence="1">ATCC 18188</strain>
    </source>
</reference>
<proteinExistence type="predicted"/>